<dbReference type="InterPro" id="IPR050694">
    <property type="entry name" value="LRRC14/PRAME"/>
</dbReference>
<dbReference type="PANTHER" id="PTHR14224">
    <property type="entry name" value="SIMILAR TO PREFERENTIALLY EXPRESSED ANTIGEN IN MELANOMA-LIKE 3"/>
    <property type="match status" value="1"/>
</dbReference>
<protein>
    <submittedName>
        <fullName evidence="3">Uncharacterized protein</fullName>
    </submittedName>
</protein>
<dbReference type="PANTHER" id="PTHR14224:SF26">
    <property type="entry name" value="PRAME LIKE 6"/>
    <property type="match status" value="1"/>
</dbReference>
<keyword evidence="2" id="KW-0677">Repeat</keyword>
<feature type="non-terminal residue" evidence="3">
    <location>
        <position position="1"/>
    </location>
</feature>
<dbReference type="AlphaFoldDB" id="A0AAW0ISQ6"/>
<accession>A0AAW0ISQ6</accession>
<reference evidence="3 4" key="1">
    <citation type="journal article" date="2023" name="bioRxiv">
        <title>Conserved and derived expression patterns and positive selection on dental genes reveal complex evolutionary context of ever-growing rodent molars.</title>
        <authorList>
            <person name="Calamari Z.T."/>
            <person name="Song A."/>
            <person name="Cohen E."/>
            <person name="Akter M."/>
            <person name="Roy R.D."/>
            <person name="Hallikas O."/>
            <person name="Christensen M.M."/>
            <person name="Li P."/>
            <person name="Marangoni P."/>
            <person name="Jernvall J."/>
            <person name="Klein O.D."/>
        </authorList>
    </citation>
    <scope>NUCLEOTIDE SEQUENCE [LARGE SCALE GENOMIC DNA]</scope>
    <source>
        <strain evidence="3">V071</strain>
    </source>
</reference>
<evidence type="ECO:0000256" key="2">
    <source>
        <dbReference type="ARBA" id="ARBA00022737"/>
    </source>
</evidence>
<evidence type="ECO:0000313" key="3">
    <source>
        <dbReference type="EMBL" id="KAK7817211.1"/>
    </source>
</evidence>
<comment type="caution">
    <text evidence="3">The sequence shown here is derived from an EMBL/GenBank/DDBJ whole genome shotgun (WGS) entry which is preliminary data.</text>
</comment>
<gene>
    <name evidence="3" type="ORF">U0070_004348</name>
</gene>
<keyword evidence="1" id="KW-0433">Leucine-rich repeat</keyword>
<dbReference type="EMBL" id="JBBHLL010000096">
    <property type="protein sequence ID" value="KAK7817211.1"/>
    <property type="molecule type" value="Genomic_DNA"/>
</dbReference>
<evidence type="ECO:0000313" key="4">
    <source>
        <dbReference type="Proteomes" id="UP001488838"/>
    </source>
</evidence>
<keyword evidence="4" id="KW-1185">Reference proteome</keyword>
<organism evidence="3 4">
    <name type="scientific">Myodes glareolus</name>
    <name type="common">Bank vole</name>
    <name type="synonym">Clethrionomys glareolus</name>
    <dbReference type="NCBI Taxonomy" id="447135"/>
    <lineage>
        <taxon>Eukaryota</taxon>
        <taxon>Metazoa</taxon>
        <taxon>Chordata</taxon>
        <taxon>Craniata</taxon>
        <taxon>Vertebrata</taxon>
        <taxon>Euteleostomi</taxon>
        <taxon>Mammalia</taxon>
        <taxon>Eutheria</taxon>
        <taxon>Euarchontoglires</taxon>
        <taxon>Glires</taxon>
        <taxon>Rodentia</taxon>
        <taxon>Myomorpha</taxon>
        <taxon>Muroidea</taxon>
        <taxon>Cricetidae</taxon>
        <taxon>Arvicolinae</taxon>
        <taxon>Myodes</taxon>
    </lineage>
</organism>
<dbReference type="Proteomes" id="UP001488838">
    <property type="component" value="Unassembled WGS sequence"/>
</dbReference>
<dbReference type="GO" id="GO:0005737">
    <property type="term" value="C:cytoplasm"/>
    <property type="evidence" value="ECO:0007669"/>
    <property type="project" value="TreeGrafter"/>
</dbReference>
<name>A0AAW0ISQ6_MYOGA</name>
<proteinExistence type="predicted"/>
<dbReference type="SUPFAM" id="SSF52047">
    <property type="entry name" value="RNI-like"/>
    <property type="match status" value="1"/>
</dbReference>
<sequence length="278" mass="31745">TYKLPEGHGACLAIPMPSCRSPDKRPPHLETLEALLDGLDVLITGKVHPRTSKLRVLDLMNVHFDFWSFRAETHGGDCSLPMNEKQPMIVTDLEITKANFNEHDRCLLQKLKIWDLSIRTAIETFKIVDVDCILAAAKSVYLKTPLETLSITDCWLSQTWSLNICELRHLNLSDVVLSALCPKPLGVLSERITSTLQTLELEKCGMRESHFILTKVNFYQNDISLLILKNLLHHTAKLSKLTHETYLASLECYDSLTILRDRFKQLCLVLRVKRLLKK</sequence>
<evidence type="ECO:0000256" key="1">
    <source>
        <dbReference type="ARBA" id="ARBA00022614"/>
    </source>
</evidence>
<feature type="non-terminal residue" evidence="3">
    <location>
        <position position="278"/>
    </location>
</feature>